<dbReference type="InterPro" id="IPR038470">
    <property type="entry name" value="Cellsynth_D_sf"/>
</dbReference>
<dbReference type="Gene3D" id="3.30.70.2590">
    <property type="match status" value="1"/>
</dbReference>
<evidence type="ECO:0000313" key="1">
    <source>
        <dbReference type="EMBL" id="GAA0521684.1"/>
    </source>
</evidence>
<evidence type="ECO:0008006" key="3">
    <source>
        <dbReference type="Google" id="ProtNLM"/>
    </source>
</evidence>
<reference evidence="1 2" key="1">
    <citation type="journal article" date="2019" name="Int. J. Syst. Evol. Microbiol.">
        <title>The Global Catalogue of Microorganisms (GCM) 10K type strain sequencing project: providing services to taxonomists for standard genome sequencing and annotation.</title>
        <authorList>
            <consortium name="The Broad Institute Genomics Platform"/>
            <consortium name="The Broad Institute Genome Sequencing Center for Infectious Disease"/>
            <person name="Wu L."/>
            <person name="Ma J."/>
        </authorList>
    </citation>
    <scope>NUCLEOTIDE SEQUENCE [LARGE SCALE GENOMIC DNA]</scope>
    <source>
        <strain evidence="1 2">JCM 14330</strain>
    </source>
</reference>
<evidence type="ECO:0000313" key="2">
    <source>
        <dbReference type="Proteomes" id="UP001501706"/>
    </source>
</evidence>
<dbReference type="InterPro" id="IPR022798">
    <property type="entry name" value="BcsD_bac"/>
</dbReference>
<comment type="caution">
    <text evidence="1">The sequence shown here is derived from an EMBL/GenBank/DDBJ whole genome shotgun (WGS) entry which is preliminary data.</text>
</comment>
<name>A0ABN1CLW1_9BURK</name>
<dbReference type="EMBL" id="BAAAEN010000020">
    <property type="protein sequence ID" value="GAA0521684.1"/>
    <property type="molecule type" value="Genomic_DNA"/>
</dbReference>
<gene>
    <name evidence="1" type="ORF">GCM10009097_44050</name>
</gene>
<dbReference type="Pfam" id="PF03500">
    <property type="entry name" value="Cellsynth_D"/>
    <property type="match status" value="1"/>
</dbReference>
<protein>
    <recommendedName>
        <fullName evidence="3">Cellulose synthase subunit D</fullName>
    </recommendedName>
</protein>
<accession>A0ABN1CLW1</accession>
<sequence>MLSLRETIVDPTTLEYLGSRLASRQWTGFLGALAREFSDQLPEADLRALMHRVGARFASESALADCQSLDDVQFAMSKIWMAQDWGWVTVHEHDDSLHISHHCSPLSAAFGQQASPWMAAFLEGAYQRWFEQLGAGKSLSVKQAGEPDAVGCVEFRLGR</sequence>
<organism evidence="1 2">
    <name type="scientific">Pigmentiphaga daeguensis</name>
    <dbReference type="NCBI Taxonomy" id="414049"/>
    <lineage>
        <taxon>Bacteria</taxon>
        <taxon>Pseudomonadati</taxon>
        <taxon>Pseudomonadota</taxon>
        <taxon>Betaproteobacteria</taxon>
        <taxon>Burkholderiales</taxon>
        <taxon>Alcaligenaceae</taxon>
        <taxon>Pigmentiphaga</taxon>
    </lineage>
</organism>
<proteinExistence type="predicted"/>
<dbReference type="Proteomes" id="UP001501706">
    <property type="component" value="Unassembled WGS sequence"/>
</dbReference>
<keyword evidence="2" id="KW-1185">Reference proteome</keyword>